<comment type="caution">
    <text evidence="5">The sequence shown here is derived from an EMBL/GenBank/DDBJ whole genome shotgun (WGS) entry which is preliminary data.</text>
</comment>
<evidence type="ECO:0000259" key="4">
    <source>
        <dbReference type="PROSITE" id="PS50893"/>
    </source>
</evidence>
<keyword evidence="6" id="KW-1185">Reference proteome</keyword>
<protein>
    <submittedName>
        <fullName evidence="5">ABC transporter ATP-binding protein</fullName>
    </submittedName>
</protein>
<keyword evidence="3 5" id="KW-0067">ATP-binding</keyword>
<dbReference type="InterPro" id="IPR027417">
    <property type="entry name" value="P-loop_NTPase"/>
</dbReference>
<feature type="domain" description="ABC transporter" evidence="4">
    <location>
        <begin position="2"/>
        <end position="230"/>
    </location>
</feature>
<dbReference type="SMART" id="SM00382">
    <property type="entry name" value="AAA"/>
    <property type="match status" value="1"/>
</dbReference>
<dbReference type="PANTHER" id="PTHR42788">
    <property type="entry name" value="TAURINE IMPORT ATP-BINDING PROTEIN-RELATED"/>
    <property type="match status" value="1"/>
</dbReference>
<dbReference type="RefSeq" id="WP_141190655.1">
    <property type="nucleotide sequence ID" value="NZ_JBHUMR010000006.1"/>
</dbReference>
<dbReference type="Proteomes" id="UP001597458">
    <property type="component" value="Unassembled WGS sequence"/>
</dbReference>
<dbReference type="GO" id="GO:0005524">
    <property type="term" value="F:ATP binding"/>
    <property type="evidence" value="ECO:0007669"/>
    <property type="project" value="UniProtKB-KW"/>
</dbReference>
<organism evidence="5 6">
    <name type="scientific">Terrilactibacillus laevilacticus</name>
    <dbReference type="NCBI Taxonomy" id="1380157"/>
    <lineage>
        <taxon>Bacteria</taxon>
        <taxon>Bacillati</taxon>
        <taxon>Bacillota</taxon>
        <taxon>Bacilli</taxon>
        <taxon>Bacillales</taxon>
        <taxon>Bacillaceae</taxon>
        <taxon>Terrilactibacillus</taxon>
    </lineage>
</organism>
<keyword evidence="1" id="KW-0813">Transport</keyword>
<sequence>MLELKDVSYTFKDGQKVNPVLQNIHLTIHRGEFVSLIGKSGTGKSTILKLIAGLLHADQGTVLHDDKPIKLGDVGYMPQHDLLFSWRTILDNILLPTEIKKQKKIKKQEALQWLQKVGLVGYEKAYPKELSGGMRQRVAFLRTLLTGKNVLLLDEPFGALDALTKKEMQAWLLSIWQETKQTVIFITHDLEEALYLSDRVMLLHPNDDLEEYTIPFERPRSRDLLYQQDFTSIRKKLEDHLRHDEN</sequence>
<evidence type="ECO:0000256" key="3">
    <source>
        <dbReference type="ARBA" id="ARBA00022840"/>
    </source>
</evidence>
<dbReference type="PROSITE" id="PS50893">
    <property type="entry name" value="ABC_TRANSPORTER_2"/>
    <property type="match status" value="1"/>
</dbReference>
<keyword evidence="2" id="KW-0547">Nucleotide-binding</keyword>
<reference evidence="6" key="1">
    <citation type="journal article" date="2019" name="Int. J. Syst. Evol. Microbiol.">
        <title>The Global Catalogue of Microorganisms (GCM) 10K type strain sequencing project: providing services to taxonomists for standard genome sequencing and annotation.</title>
        <authorList>
            <consortium name="The Broad Institute Genomics Platform"/>
            <consortium name="The Broad Institute Genome Sequencing Center for Infectious Disease"/>
            <person name="Wu L."/>
            <person name="Ma J."/>
        </authorList>
    </citation>
    <scope>NUCLEOTIDE SEQUENCE [LARGE SCALE GENOMIC DNA]</scope>
    <source>
        <strain evidence="6">TISTR 2241</strain>
    </source>
</reference>
<accession>A0ABW5PN01</accession>
<evidence type="ECO:0000313" key="5">
    <source>
        <dbReference type="EMBL" id="MFD2615980.1"/>
    </source>
</evidence>
<dbReference type="Gene3D" id="3.40.50.300">
    <property type="entry name" value="P-loop containing nucleotide triphosphate hydrolases"/>
    <property type="match status" value="1"/>
</dbReference>
<gene>
    <name evidence="5" type="ORF">ACFSTF_01405</name>
</gene>
<dbReference type="InterPro" id="IPR003593">
    <property type="entry name" value="AAA+_ATPase"/>
</dbReference>
<dbReference type="PROSITE" id="PS00211">
    <property type="entry name" value="ABC_TRANSPORTER_1"/>
    <property type="match status" value="1"/>
</dbReference>
<evidence type="ECO:0000256" key="1">
    <source>
        <dbReference type="ARBA" id="ARBA00022448"/>
    </source>
</evidence>
<evidence type="ECO:0000313" key="6">
    <source>
        <dbReference type="Proteomes" id="UP001597458"/>
    </source>
</evidence>
<dbReference type="InterPro" id="IPR017871">
    <property type="entry name" value="ABC_transporter-like_CS"/>
</dbReference>
<dbReference type="Pfam" id="PF00005">
    <property type="entry name" value="ABC_tran"/>
    <property type="match status" value="1"/>
</dbReference>
<name>A0ABW5PN01_9BACI</name>
<evidence type="ECO:0000256" key="2">
    <source>
        <dbReference type="ARBA" id="ARBA00022741"/>
    </source>
</evidence>
<dbReference type="PANTHER" id="PTHR42788:SF2">
    <property type="entry name" value="ABC TRANSPORTER ATP-BINDING PROTEIN"/>
    <property type="match status" value="1"/>
</dbReference>
<dbReference type="EMBL" id="JBHUMR010000006">
    <property type="protein sequence ID" value="MFD2615980.1"/>
    <property type="molecule type" value="Genomic_DNA"/>
</dbReference>
<dbReference type="InterPro" id="IPR050166">
    <property type="entry name" value="ABC_transporter_ATP-bind"/>
</dbReference>
<dbReference type="CDD" id="cd03293">
    <property type="entry name" value="ABC_NrtD_SsuB_transporters"/>
    <property type="match status" value="1"/>
</dbReference>
<dbReference type="SUPFAM" id="SSF52540">
    <property type="entry name" value="P-loop containing nucleoside triphosphate hydrolases"/>
    <property type="match status" value="1"/>
</dbReference>
<dbReference type="InterPro" id="IPR003439">
    <property type="entry name" value="ABC_transporter-like_ATP-bd"/>
</dbReference>
<proteinExistence type="predicted"/>